<gene>
    <name evidence="2" type="ORF">LCGC14_1728080</name>
</gene>
<feature type="compositionally biased region" description="Low complexity" evidence="1">
    <location>
        <begin position="121"/>
        <end position="132"/>
    </location>
</feature>
<proteinExistence type="predicted"/>
<comment type="caution">
    <text evidence="2">The sequence shown here is derived from an EMBL/GenBank/DDBJ whole genome shotgun (WGS) entry which is preliminary data.</text>
</comment>
<dbReference type="EMBL" id="LAZR01015645">
    <property type="protein sequence ID" value="KKM08016.1"/>
    <property type="molecule type" value="Genomic_DNA"/>
</dbReference>
<evidence type="ECO:0000256" key="1">
    <source>
        <dbReference type="SAM" id="MobiDB-lite"/>
    </source>
</evidence>
<accession>A0A0F9JQX6</accession>
<protein>
    <submittedName>
        <fullName evidence="2">Uncharacterized protein</fullName>
    </submittedName>
</protein>
<feature type="compositionally biased region" description="Low complexity" evidence="1">
    <location>
        <begin position="140"/>
        <end position="154"/>
    </location>
</feature>
<sequence length="162" mass="17372">MRHEDVHGVSGTGKVADVFEATNGKCIVVWISPHSSTNIYDNVKHVESTHSHGGKSLVVWDYESPADPDPMDALKDDDTPKVELNDEELAEIAEEAAEGAKQKIAKKIVEKLTEASEPEPEAASSRVSAAASKVLRNPKTSKAAKTAAGKALTQKADKKKTK</sequence>
<reference evidence="2" key="1">
    <citation type="journal article" date="2015" name="Nature">
        <title>Complex archaea that bridge the gap between prokaryotes and eukaryotes.</title>
        <authorList>
            <person name="Spang A."/>
            <person name="Saw J.H."/>
            <person name="Jorgensen S.L."/>
            <person name="Zaremba-Niedzwiedzka K."/>
            <person name="Martijn J."/>
            <person name="Lind A.E."/>
            <person name="van Eijk R."/>
            <person name="Schleper C."/>
            <person name="Guy L."/>
            <person name="Ettema T.J."/>
        </authorList>
    </citation>
    <scope>NUCLEOTIDE SEQUENCE</scope>
</reference>
<evidence type="ECO:0000313" key="2">
    <source>
        <dbReference type="EMBL" id="KKM08016.1"/>
    </source>
</evidence>
<organism evidence="2">
    <name type="scientific">marine sediment metagenome</name>
    <dbReference type="NCBI Taxonomy" id="412755"/>
    <lineage>
        <taxon>unclassified sequences</taxon>
        <taxon>metagenomes</taxon>
        <taxon>ecological metagenomes</taxon>
    </lineage>
</organism>
<feature type="region of interest" description="Disordered" evidence="1">
    <location>
        <begin position="113"/>
        <end position="162"/>
    </location>
</feature>
<dbReference type="AlphaFoldDB" id="A0A0F9JQX6"/>
<name>A0A0F9JQX6_9ZZZZ</name>